<accession>A0A955L9V5</accession>
<evidence type="ECO:0000313" key="2">
    <source>
        <dbReference type="EMBL" id="MCA9386220.1"/>
    </source>
</evidence>
<evidence type="ECO:0000313" key="3">
    <source>
        <dbReference type="Proteomes" id="UP000754563"/>
    </source>
</evidence>
<reference evidence="2" key="1">
    <citation type="submission" date="2020-04" db="EMBL/GenBank/DDBJ databases">
        <authorList>
            <person name="Zhang T."/>
        </authorList>
    </citation>
    <scope>NUCLEOTIDE SEQUENCE</scope>
    <source>
        <strain evidence="2">HKST-UBA11</strain>
    </source>
</reference>
<dbReference type="InterPro" id="IPR002575">
    <property type="entry name" value="Aminoglycoside_PTrfase"/>
</dbReference>
<protein>
    <submittedName>
        <fullName evidence="2">Phosphotransferase</fullName>
    </submittedName>
</protein>
<dbReference type="Proteomes" id="UP000754563">
    <property type="component" value="Unassembled WGS sequence"/>
</dbReference>
<feature type="domain" description="Aminoglycoside phosphotransferase" evidence="1">
    <location>
        <begin position="134"/>
        <end position="205"/>
    </location>
</feature>
<dbReference type="EMBL" id="JAGQLH010000100">
    <property type="protein sequence ID" value="MCA9386220.1"/>
    <property type="molecule type" value="Genomic_DNA"/>
</dbReference>
<organism evidence="2 3">
    <name type="scientific">Candidatus Dojkabacteria bacterium</name>
    <dbReference type="NCBI Taxonomy" id="2099670"/>
    <lineage>
        <taxon>Bacteria</taxon>
        <taxon>Candidatus Dojkabacteria</taxon>
    </lineage>
</organism>
<dbReference type="Gene3D" id="3.90.1200.10">
    <property type="match status" value="1"/>
</dbReference>
<evidence type="ECO:0000259" key="1">
    <source>
        <dbReference type="Pfam" id="PF01636"/>
    </source>
</evidence>
<gene>
    <name evidence="2" type="ORF">KC717_06255</name>
</gene>
<comment type="caution">
    <text evidence="2">The sequence shown here is derived from an EMBL/GenBank/DDBJ whole genome shotgun (WGS) entry which is preliminary data.</text>
</comment>
<dbReference type="PANTHER" id="PTHR40086">
    <property type="entry name" value="PHOSPHOTRANSFERASE YTMP-RELATED"/>
    <property type="match status" value="1"/>
</dbReference>
<sequence length="286" mass="34036">NAAFVSHGDMDRIKRFFRKELPERDYQLLKRLSSRFSFIPQLIGADLKEENVVIVQELINGSPPSIGEINSSIELFADIFRRVHKDRYIVSFLRSNGAILNFQEHIDHELRVVNKIISKEFFNFFRYELKVDLGEISDTLNNYRPESYSEDLVLTHEDPNINNFLLDTKGDLYLIDWDNAQLGDPLRDIGIFLWRYVEEDKWDSFMKYAGIEFNSRKNIKDLSWWVIRCCVEIIHWFYERGLIDEAMEYSMYLKTAIRKGGFNEVSIWDELYKKPYNNVTEIFHLT</sequence>
<dbReference type="PANTHER" id="PTHR40086:SF1">
    <property type="entry name" value="CELL CYCLE REGULATOR CCRZ"/>
    <property type="match status" value="1"/>
</dbReference>
<dbReference type="InterPro" id="IPR052077">
    <property type="entry name" value="CcrZ_PhaseVar_Mediator"/>
</dbReference>
<proteinExistence type="predicted"/>
<name>A0A955L9V5_9BACT</name>
<dbReference type="Pfam" id="PF01636">
    <property type="entry name" value="APH"/>
    <property type="match status" value="1"/>
</dbReference>
<reference evidence="2" key="2">
    <citation type="journal article" date="2021" name="Microbiome">
        <title>Successional dynamics and alternative stable states in a saline activated sludge microbial community over 9 years.</title>
        <authorList>
            <person name="Wang Y."/>
            <person name="Ye J."/>
            <person name="Ju F."/>
            <person name="Liu L."/>
            <person name="Boyd J.A."/>
            <person name="Deng Y."/>
            <person name="Parks D.H."/>
            <person name="Jiang X."/>
            <person name="Yin X."/>
            <person name="Woodcroft B.J."/>
            <person name="Tyson G.W."/>
            <person name="Hugenholtz P."/>
            <person name="Polz M.F."/>
            <person name="Zhang T."/>
        </authorList>
    </citation>
    <scope>NUCLEOTIDE SEQUENCE</scope>
    <source>
        <strain evidence="2">HKST-UBA11</strain>
    </source>
</reference>
<feature type="non-terminal residue" evidence="2">
    <location>
        <position position="1"/>
    </location>
</feature>
<dbReference type="InterPro" id="IPR011009">
    <property type="entry name" value="Kinase-like_dom_sf"/>
</dbReference>
<dbReference type="AlphaFoldDB" id="A0A955L9V5"/>
<dbReference type="SUPFAM" id="SSF56112">
    <property type="entry name" value="Protein kinase-like (PK-like)"/>
    <property type="match status" value="1"/>
</dbReference>